<dbReference type="Gene3D" id="3.20.20.80">
    <property type="entry name" value="Glycosidases"/>
    <property type="match status" value="1"/>
</dbReference>
<dbReference type="RefSeq" id="WP_055277918.1">
    <property type="nucleotide sequence ID" value="NZ_CYZV01000062.1"/>
</dbReference>
<dbReference type="SMART" id="SM00642">
    <property type="entry name" value="Aamy"/>
    <property type="match status" value="1"/>
</dbReference>
<comment type="similarity">
    <text evidence="1">Belongs to the glycosyl hydrolase 13 family.</text>
</comment>
<dbReference type="OrthoDB" id="9805159at2"/>
<dbReference type="GO" id="GO:0004553">
    <property type="term" value="F:hydrolase activity, hydrolyzing O-glycosyl compounds"/>
    <property type="evidence" value="ECO:0007669"/>
    <property type="project" value="InterPro"/>
</dbReference>
<dbReference type="Pfam" id="PF16657">
    <property type="entry name" value="Malt_amylase_C"/>
    <property type="match status" value="1"/>
</dbReference>
<keyword evidence="2" id="KW-0378">Hydrolase</keyword>
<proteinExistence type="inferred from homology"/>
<dbReference type="InterPro" id="IPR032091">
    <property type="entry name" value="Malt_amylase-like_C"/>
</dbReference>
<dbReference type="Pfam" id="PF00128">
    <property type="entry name" value="Alpha-amylase"/>
    <property type="match status" value="1"/>
</dbReference>
<feature type="domain" description="Glycosyl hydrolase family 13 catalytic" evidence="4">
    <location>
        <begin position="140"/>
        <end position="524"/>
    </location>
</feature>
<gene>
    <name evidence="5" type="primary">apu_2</name>
    <name evidence="5" type="ORF">ERS852470_03501</name>
</gene>
<dbReference type="InterPro" id="IPR013783">
    <property type="entry name" value="Ig-like_fold"/>
</dbReference>
<dbReference type="Gene3D" id="2.60.40.10">
    <property type="entry name" value="Immunoglobulins"/>
    <property type="match status" value="1"/>
</dbReference>
<dbReference type="SUPFAM" id="SSF51011">
    <property type="entry name" value="Glycosyl hydrolase domain"/>
    <property type="match status" value="1"/>
</dbReference>
<dbReference type="Proteomes" id="UP000095558">
    <property type="component" value="Unassembled WGS sequence"/>
</dbReference>
<dbReference type="SUPFAM" id="SSF51445">
    <property type="entry name" value="(Trans)glycosidases"/>
    <property type="match status" value="1"/>
</dbReference>
<evidence type="ECO:0000256" key="2">
    <source>
        <dbReference type="ARBA" id="ARBA00022801"/>
    </source>
</evidence>
<evidence type="ECO:0000256" key="1">
    <source>
        <dbReference type="ARBA" id="ARBA00008061"/>
    </source>
</evidence>
<dbReference type="SUPFAM" id="SSF81296">
    <property type="entry name" value="E set domains"/>
    <property type="match status" value="1"/>
</dbReference>
<name>A0A174I8J7_9CLOT</name>
<dbReference type="GO" id="GO:0005975">
    <property type="term" value="P:carbohydrate metabolic process"/>
    <property type="evidence" value="ECO:0007669"/>
    <property type="project" value="InterPro"/>
</dbReference>
<dbReference type="InterPro" id="IPR006047">
    <property type="entry name" value="GH13_cat_dom"/>
</dbReference>
<accession>A0A174I8J7</accession>
<keyword evidence="3" id="KW-0326">Glycosidase</keyword>
<organism evidence="5 6">
    <name type="scientific">Clostridium disporicum</name>
    <dbReference type="NCBI Taxonomy" id="84024"/>
    <lineage>
        <taxon>Bacteria</taxon>
        <taxon>Bacillati</taxon>
        <taxon>Bacillota</taxon>
        <taxon>Clostridia</taxon>
        <taxon>Eubacteriales</taxon>
        <taxon>Clostridiaceae</taxon>
        <taxon>Clostridium</taxon>
    </lineage>
</organism>
<dbReference type="InterPro" id="IPR013780">
    <property type="entry name" value="Glyco_hydro_b"/>
</dbReference>
<evidence type="ECO:0000313" key="5">
    <source>
        <dbReference type="EMBL" id="CUO83443.1"/>
    </source>
</evidence>
<dbReference type="InterPro" id="IPR014756">
    <property type="entry name" value="Ig_E-set"/>
</dbReference>
<sequence>MDDIQIFHDSHNIQLRNPFGAVTIGTKVRIRIWTSKKCSVYINLINFYNNQVEVQMNEIGWNGYVNSWVYENEIDTSNCFGLIYYYFRVNYCGRNILYGNNIESLGGEGQTYFNDPKSYQITIYSNEKVPNWYKKGIIYQIFVDRFFNGNKEGKVLNPKKNTFIYGKWDDDPMYIKDEQGNIVRWDFYGGNLLGVKKKLKYIKSLGVSTIYLNPIFDSPSCHKYDTGDYEKIDPMFGDEEIFKELCSEAEDLGMRIILDGVFSHTGSDSKYFNKFGNYDSLGAYQSLESPYYRWYRFNDYPKLYEAWWGFSNMPNVDELNPSYLDYIIRNNNSIIEKWLKLGASGWRLDVADELPDEFIKILKKKLKEVKAEGVLIGEVWEDASNKYSYNRRREYLFGSELDSVTNYPLRQIILDLVRNYIGNRYFIKKYMSLKENYPKEYFYSTMNILGNHDTERVLTILNNNISLLKLAVVIQMTLPGVPLIYYGDEAGLTGGKDPYNRKAYPWGKENKDILNFYTKISNIRASEEALKSGEIKFLDFNNEVLGYERLIGNEKIVVVVNTMEKKENISLYDVNDGNTVIDLMSNDKKYEVKNSQIEIELKSHEYKILKIL</sequence>
<dbReference type="PANTHER" id="PTHR10357:SF210">
    <property type="entry name" value="MALTODEXTRIN GLUCOSIDASE"/>
    <property type="match status" value="1"/>
</dbReference>
<protein>
    <submittedName>
        <fullName evidence="5">Amylopullulanase</fullName>
    </submittedName>
</protein>
<dbReference type="EMBL" id="CYZV01000062">
    <property type="protein sequence ID" value="CUO83443.1"/>
    <property type="molecule type" value="Genomic_DNA"/>
</dbReference>
<dbReference type="PANTHER" id="PTHR10357">
    <property type="entry name" value="ALPHA-AMYLASE FAMILY MEMBER"/>
    <property type="match status" value="1"/>
</dbReference>
<evidence type="ECO:0000313" key="6">
    <source>
        <dbReference type="Proteomes" id="UP000095558"/>
    </source>
</evidence>
<dbReference type="InterPro" id="IPR004185">
    <property type="entry name" value="Glyco_hydro_13_lg-like_dom"/>
</dbReference>
<evidence type="ECO:0000259" key="4">
    <source>
        <dbReference type="SMART" id="SM00642"/>
    </source>
</evidence>
<dbReference type="InterPro" id="IPR017853">
    <property type="entry name" value="GH"/>
</dbReference>
<evidence type="ECO:0000256" key="3">
    <source>
        <dbReference type="ARBA" id="ARBA00023295"/>
    </source>
</evidence>
<dbReference type="Gene3D" id="3.90.400.10">
    <property type="entry name" value="Oligo-1,6-glucosidase, Domain 2"/>
    <property type="match status" value="1"/>
</dbReference>
<dbReference type="AlphaFoldDB" id="A0A174I8J7"/>
<dbReference type="CDD" id="cd02857">
    <property type="entry name" value="E_set_CDase_PDE_N"/>
    <property type="match status" value="1"/>
</dbReference>
<reference evidence="5 6" key="1">
    <citation type="submission" date="2015-09" db="EMBL/GenBank/DDBJ databases">
        <authorList>
            <consortium name="Pathogen Informatics"/>
        </authorList>
    </citation>
    <scope>NUCLEOTIDE SEQUENCE [LARGE SCALE GENOMIC DNA]</scope>
    <source>
        <strain evidence="5 6">2789STDY5834855</strain>
    </source>
</reference>
<dbReference type="Gene3D" id="2.60.40.1180">
    <property type="entry name" value="Golgi alpha-mannosidase II"/>
    <property type="match status" value="1"/>
</dbReference>
<dbReference type="InterPro" id="IPR045857">
    <property type="entry name" value="O16G_dom_2"/>
</dbReference>
<dbReference type="CDD" id="cd11338">
    <property type="entry name" value="AmyAc_CMD"/>
    <property type="match status" value="1"/>
</dbReference>